<dbReference type="Pfam" id="PF13366">
    <property type="entry name" value="PDDEXK_3"/>
    <property type="match status" value="1"/>
</dbReference>
<evidence type="ECO:0000313" key="2">
    <source>
        <dbReference type="Proteomes" id="UP000184368"/>
    </source>
</evidence>
<gene>
    <name evidence="1" type="ORF">SAMN05444008_11312</name>
</gene>
<proteinExistence type="predicted"/>
<keyword evidence="2" id="KW-1185">Reference proteome</keyword>
<evidence type="ECO:0000313" key="1">
    <source>
        <dbReference type="EMBL" id="SHF85722.1"/>
    </source>
</evidence>
<sequence length="78" mass="8821">MPIYFSDQIVGRRRIDFFVAEAISIETKVHTDITNAGLAQAINNLETHRLEIGLLLNFGAPGLQVRRLYNNKLVPKTK</sequence>
<dbReference type="InterPro" id="IPR026350">
    <property type="entry name" value="GxxExxY"/>
</dbReference>
<dbReference type="Proteomes" id="UP000184368">
    <property type="component" value="Unassembled WGS sequence"/>
</dbReference>
<accession>A0A1M5F3Q5</accession>
<dbReference type="EMBL" id="FQUO01000013">
    <property type="protein sequence ID" value="SHF85722.1"/>
    <property type="molecule type" value="Genomic_DNA"/>
</dbReference>
<dbReference type="AlphaFoldDB" id="A0A1M5F3Q5"/>
<reference evidence="1 2" key="1">
    <citation type="submission" date="2016-11" db="EMBL/GenBank/DDBJ databases">
        <authorList>
            <person name="Jaros S."/>
            <person name="Januszkiewicz K."/>
            <person name="Wedrychowicz H."/>
        </authorList>
    </citation>
    <scope>NUCLEOTIDE SEQUENCE [LARGE SCALE GENOMIC DNA]</scope>
    <source>
        <strain evidence="1 2">DSM 26897</strain>
    </source>
</reference>
<dbReference type="NCBIfam" id="TIGR04256">
    <property type="entry name" value="GxxExxY"/>
    <property type="match status" value="1"/>
</dbReference>
<protein>
    <submittedName>
        <fullName evidence="1">GxxExxY protein</fullName>
    </submittedName>
</protein>
<organism evidence="1 2">
    <name type="scientific">Cnuella takakiae</name>
    <dbReference type="NCBI Taxonomy" id="1302690"/>
    <lineage>
        <taxon>Bacteria</taxon>
        <taxon>Pseudomonadati</taxon>
        <taxon>Bacteroidota</taxon>
        <taxon>Chitinophagia</taxon>
        <taxon>Chitinophagales</taxon>
        <taxon>Chitinophagaceae</taxon>
        <taxon>Cnuella</taxon>
    </lineage>
</organism>
<name>A0A1M5F3Q5_9BACT</name>